<dbReference type="CDD" id="cd06257">
    <property type="entry name" value="DnaJ"/>
    <property type="match status" value="1"/>
</dbReference>
<dbReference type="InterPro" id="IPR002939">
    <property type="entry name" value="DnaJ_C"/>
</dbReference>
<dbReference type="InterPro" id="IPR036869">
    <property type="entry name" value="J_dom_sf"/>
</dbReference>
<dbReference type="SUPFAM" id="SSF46565">
    <property type="entry name" value="Chaperone J-domain"/>
    <property type="match status" value="1"/>
</dbReference>
<dbReference type="SUPFAM" id="SSF49493">
    <property type="entry name" value="HSP40/DnaJ peptide-binding domain"/>
    <property type="match status" value="2"/>
</dbReference>
<dbReference type="GO" id="GO:0030544">
    <property type="term" value="F:Hsp70 protein binding"/>
    <property type="evidence" value="ECO:0007669"/>
    <property type="project" value="InterPro"/>
</dbReference>
<dbReference type="GO" id="GO:0051082">
    <property type="term" value="F:unfolded protein binding"/>
    <property type="evidence" value="ECO:0007669"/>
    <property type="project" value="InterPro"/>
</dbReference>
<sequence>MVPAGASGYCECAGALDGRRRRVRLSGCDHAPFECESECARAAHYDCDGWHQTGNCSSDGPREPELDRDCDAEVSASVSGYCSCHGGARRVARPAGCASDWALIPSDLRCRFVCARGEGLYEVLGLPEEGGDGGVNEQAIKQSFRRLSLKLHPDKQRTAEQREFAARRFAEVRAAYDVLAAPDARILYDMHGYQAASEATQKQRGDDGSVEMSVYTGVHKSLTITRRVVCKGCGKGATPSARSSRRCARCGECPAEIRPVNVQLAPGFVIQQQQEVPSDERCEQRQRQLEVRVLRGMADGDVLTFSRASEQRPGMIPGDVKLKLKVISDPRFKRVGQALHTSMHLTLRQALLGFNSTLSHLDGHVVALSRHGVSQPGEVLKVEGEGMPEREREDEGEANGAAGALHVKIFVDFPHELDEPTREWASRALPAP</sequence>
<gene>
    <name evidence="2" type="ORF">Ctob_001422</name>
    <name evidence="3" type="ORF">Ctob_015599</name>
</gene>
<dbReference type="EMBL" id="JWZX01003390">
    <property type="protein sequence ID" value="KOO21092.1"/>
    <property type="molecule type" value="Genomic_DNA"/>
</dbReference>
<dbReference type="Pfam" id="PF01556">
    <property type="entry name" value="DnaJ_C"/>
    <property type="match status" value="1"/>
</dbReference>
<dbReference type="EMBL" id="JWZX01000941">
    <property type="protein sequence ID" value="KOO35224.1"/>
    <property type="molecule type" value="Genomic_DNA"/>
</dbReference>
<comment type="caution">
    <text evidence="2">The sequence shown here is derived from an EMBL/GenBank/DDBJ whole genome shotgun (WGS) entry which is preliminary data.</text>
</comment>
<dbReference type="GO" id="GO:0006457">
    <property type="term" value="P:protein folding"/>
    <property type="evidence" value="ECO:0007669"/>
    <property type="project" value="InterPro"/>
</dbReference>
<evidence type="ECO:0000313" key="4">
    <source>
        <dbReference type="Proteomes" id="UP000037460"/>
    </source>
</evidence>
<protein>
    <submittedName>
        <fullName evidence="2">DNAj-like protein</fullName>
    </submittedName>
</protein>
<proteinExistence type="predicted"/>
<dbReference type="SMART" id="SM00271">
    <property type="entry name" value="DnaJ"/>
    <property type="match status" value="1"/>
</dbReference>
<accession>A0A0M0J435</accession>
<dbReference type="InterPro" id="IPR008971">
    <property type="entry name" value="HSP40/DnaJ_pept-bd"/>
</dbReference>
<dbReference type="Pfam" id="PF00226">
    <property type="entry name" value="DnaJ"/>
    <property type="match status" value="1"/>
</dbReference>
<dbReference type="AlphaFoldDB" id="A0A0M0J435"/>
<name>A0A0M0J435_9EUKA</name>
<organism evidence="2 4">
    <name type="scientific">Chrysochromulina tobinii</name>
    <dbReference type="NCBI Taxonomy" id="1460289"/>
    <lineage>
        <taxon>Eukaryota</taxon>
        <taxon>Haptista</taxon>
        <taxon>Haptophyta</taxon>
        <taxon>Prymnesiophyceae</taxon>
        <taxon>Prymnesiales</taxon>
        <taxon>Chrysochromulinaceae</taxon>
        <taxon>Chrysochromulina</taxon>
    </lineage>
</organism>
<dbReference type="CDD" id="cd10747">
    <property type="entry name" value="DnaJ_C"/>
    <property type="match status" value="1"/>
</dbReference>
<dbReference type="Proteomes" id="UP000037460">
    <property type="component" value="Unassembled WGS sequence"/>
</dbReference>
<evidence type="ECO:0000313" key="2">
    <source>
        <dbReference type="EMBL" id="KOO21092.1"/>
    </source>
</evidence>
<dbReference type="FunFam" id="2.60.260.20:FF:000013">
    <property type="entry name" value="DnaJ subfamily B member 11"/>
    <property type="match status" value="1"/>
</dbReference>
<reference evidence="4" key="2">
    <citation type="journal article" date="2015" name="PLoS Genet.">
        <title>Genome Sequence and Transcriptome Analyses of Chrysochromulina tobin: Metabolic Tools for Enhanced Algal Fitness in the Prominent Order Prymnesiales (Haptophyceae).</title>
        <authorList>
            <person name="Hovde B.T."/>
            <person name="Deodato C.R."/>
            <person name="Hunsperger H.M."/>
            <person name="Ryken S.A."/>
            <person name="Yost W."/>
            <person name="Jha R.K."/>
            <person name="Patterson J."/>
            <person name="Monnat R.J. Jr."/>
            <person name="Barlow S.B."/>
            <person name="Starkenburg S.R."/>
            <person name="Cattolico R.A."/>
        </authorList>
    </citation>
    <scope>NUCLEOTIDE SEQUENCE</scope>
    <source>
        <strain evidence="4">CCMP291</strain>
    </source>
</reference>
<reference evidence="2" key="1">
    <citation type="submission" date="2014-12" db="EMBL/GenBank/DDBJ databases">
        <title>Draft genome of the oleaginous, mixotrophic haptophyte, Chrysochromulina tobin.</title>
        <authorList>
            <person name="Hovde B.T."/>
            <person name="Starkenburg S.R."/>
            <person name="Cattolico R.A."/>
        </authorList>
    </citation>
    <scope>NUCLEOTIDE SEQUENCE</scope>
    <source>
        <strain evidence="2">CCMP291</strain>
    </source>
</reference>
<dbReference type="PANTHER" id="PTHR43888">
    <property type="entry name" value="DNAJ-LIKE-2, ISOFORM A-RELATED"/>
    <property type="match status" value="1"/>
</dbReference>
<dbReference type="InterPro" id="IPR001623">
    <property type="entry name" value="DnaJ_domain"/>
</dbReference>
<dbReference type="PRINTS" id="PR00625">
    <property type="entry name" value="JDOMAIN"/>
</dbReference>
<evidence type="ECO:0000313" key="3">
    <source>
        <dbReference type="EMBL" id="KOO35224.1"/>
    </source>
</evidence>
<evidence type="ECO:0000259" key="1">
    <source>
        <dbReference type="PROSITE" id="PS50076"/>
    </source>
</evidence>
<feature type="domain" description="J" evidence="1">
    <location>
        <begin position="119"/>
        <end position="192"/>
    </location>
</feature>
<keyword evidence="4" id="KW-1185">Reference proteome</keyword>
<dbReference type="Gene3D" id="2.60.260.20">
    <property type="entry name" value="Urease metallochaperone UreE, N-terminal domain"/>
    <property type="match status" value="2"/>
</dbReference>
<dbReference type="PROSITE" id="PS50076">
    <property type="entry name" value="DNAJ_2"/>
    <property type="match status" value="1"/>
</dbReference>
<dbReference type="InterPro" id="IPR044713">
    <property type="entry name" value="DNJA1/2-like"/>
</dbReference>
<dbReference type="OrthoDB" id="550424at2759"/>
<dbReference type="Gene3D" id="1.10.287.110">
    <property type="entry name" value="DnaJ domain"/>
    <property type="match status" value="1"/>
</dbReference>